<organism evidence="1">
    <name type="scientific">mine drainage metagenome</name>
    <dbReference type="NCBI Taxonomy" id="410659"/>
    <lineage>
        <taxon>unclassified sequences</taxon>
        <taxon>metagenomes</taxon>
        <taxon>ecological metagenomes</taxon>
    </lineage>
</organism>
<dbReference type="AlphaFoldDB" id="T0XSQ1"/>
<dbReference type="EMBL" id="AUZX01016355">
    <property type="protein sequence ID" value="EQD25876.1"/>
    <property type="molecule type" value="Genomic_DNA"/>
</dbReference>
<feature type="non-terminal residue" evidence="1">
    <location>
        <position position="70"/>
    </location>
</feature>
<proteinExistence type="predicted"/>
<gene>
    <name evidence="1" type="ORF">B1A_22115</name>
</gene>
<reference evidence="1" key="1">
    <citation type="submission" date="2013-08" db="EMBL/GenBank/DDBJ databases">
        <authorList>
            <person name="Mendez C."/>
            <person name="Richter M."/>
            <person name="Ferrer M."/>
            <person name="Sanchez J."/>
        </authorList>
    </citation>
    <scope>NUCLEOTIDE SEQUENCE</scope>
</reference>
<dbReference type="Gene3D" id="3.40.50.2300">
    <property type="match status" value="1"/>
</dbReference>
<reference evidence="1" key="2">
    <citation type="journal article" date="2014" name="ISME J.">
        <title>Microbial stratification in low pH oxic and suboxic macroscopic growths along an acid mine drainage.</title>
        <authorList>
            <person name="Mendez-Garcia C."/>
            <person name="Mesa V."/>
            <person name="Sprenger R.R."/>
            <person name="Richter M."/>
            <person name="Diez M.S."/>
            <person name="Solano J."/>
            <person name="Bargiela R."/>
            <person name="Golyshina O.V."/>
            <person name="Manteca A."/>
            <person name="Ramos J.L."/>
            <person name="Gallego J.R."/>
            <person name="Llorente I."/>
            <person name="Martins Dos Santos V.A."/>
            <person name="Jensen O.N."/>
            <person name="Pelaez A.I."/>
            <person name="Sanchez J."/>
            <person name="Ferrer M."/>
        </authorList>
    </citation>
    <scope>NUCLEOTIDE SEQUENCE</scope>
</reference>
<dbReference type="InterPro" id="IPR028082">
    <property type="entry name" value="Peripla_BP_I"/>
</dbReference>
<protein>
    <submittedName>
        <fullName evidence="1">Uncharacterized protein</fullName>
    </submittedName>
</protein>
<name>T0XSQ1_9ZZZZ</name>
<comment type="caution">
    <text evidence="1">The sequence shown here is derived from an EMBL/GenBank/DDBJ whole genome shotgun (WGS) entry which is preliminary data.</text>
</comment>
<dbReference type="SUPFAM" id="SSF53822">
    <property type="entry name" value="Periplasmic binding protein-like I"/>
    <property type="match status" value="1"/>
</dbReference>
<sequence length="70" mass="7809">MPEYAGLKFWASKVNSQGGVYVTALRKKVPIKIVSYNDQSSATTATSLYTQLIKVNHVNILVAVFWFSID</sequence>
<accession>T0XSQ1</accession>
<evidence type="ECO:0000313" key="1">
    <source>
        <dbReference type="EMBL" id="EQD25876.1"/>
    </source>
</evidence>